<evidence type="ECO:0000313" key="4">
    <source>
        <dbReference type="EMBL" id="CUU43499.1"/>
    </source>
</evidence>
<dbReference type="KEGG" id="bvr:BVIR_3077"/>
<organism evidence="4 5">
    <name type="scientific">Blastochloris viridis</name>
    <name type="common">Rhodopseudomonas viridis</name>
    <dbReference type="NCBI Taxonomy" id="1079"/>
    <lineage>
        <taxon>Bacteria</taxon>
        <taxon>Pseudomonadati</taxon>
        <taxon>Pseudomonadota</taxon>
        <taxon>Alphaproteobacteria</taxon>
        <taxon>Hyphomicrobiales</taxon>
        <taxon>Blastochloridaceae</taxon>
        <taxon>Blastochloris</taxon>
    </lineage>
</organism>
<dbReference type="EMBL" id="LN907867">
    <property type="protein sequence ID" value="CUU43499.1"/>
    <property type="molecule type" value="Genomic_DNA"/>
</dbReference>
<reference evidence="4" key="2">
    <citation type="submission" date="2015-11" db="EMBL/GenBank/DDBJ databases">
        <authorList>
            <person name="Zhang Y."/>
            <person name="Guo Z."/>
        </authorList>
    </citation>
    <scope>NUCLEOTIDE SEQUENCE</scope>
    <source>
        <strain evidence="4">1</strain>
    </source>
</reference>
<name>A0A0H5BPF3_BLAVI</name>
<dbReference type="Proteomes" id="UP000065734">
    <property type="component" value="Chromosome I"/>
</dbReference>
<feature type="signal peptide" evidence="2">
    <location>
        <begin position="1"/>
        <end position="24"/>
    </location>
</feature>
<feature type="region of interest" description="Disordered" evidence="1">
    <location>
        <begin position="103"/>
        <end position="142"/>
    </location>
</feature>
<feature type="chain" id="PRO_5014229196" evidence="2">
    <location>
        <begin position="25"/>
        <end position="179"/>
    </location>
</feature>
<evidence type="ECO:0000313" key="3">
    <source>
        <dbReference type="EMBL" id="BAR99188.1"/>
    </source>
</evidence>
<protein>
    <submittedName>
        <fullName evidence="4">Uncharacterized protein</fullName>
    </submittedName>
</protein>
<feature type="compositionally biased region" description="Pro residues" evidence="1">
    <location>
        <begin position="110"/>
        <end position="129"/>
    </location>
</feature>
<evidence type="ECO:0000256" key="1">
    <source>
        <dbReference type="SAM" id="MobiDB-lite"/>
    </source>
</evidence>
<sequence>MIDRLAKAAAAATLAALLASPAAAQTPPDTPNSEAGRYSFAPVEGGVMRLDSRTGAVSHCTRRPAGWTCETAPDERAALDAEIARLTSDNQRLSARVAELERRIEQSRIGPPPVPPGVVPDPTRPPETAPPAGRELPSDAELDRVMTFVEKLFRRFMAMVQTLRPEPPPQTPPPAPNSL</sequence>
<dbReference type="RefSeq" id="WP_055038362.1">
    <property type="nucleotide sequence ID" value="NZ_AP014854.2"/>
</dbReference>
<dbReference type="STRING" id="1079.BVIR_3077"/>
<keyword evidence="2" id="KW-0732">Signal</keyword>
<reference evidence="5" key="3">
    <citation type="journal article" date="2016" name="Genome Announc.">
        <title>Revised genome sequence of the purple photosynthetic bacterium Blastochloris viridis.</title>
        <authorList>
            <person name="Liu L.N."/>
            <person name="Faulkner M."/>
            <person name="Liu X."/>
            <person name="Huang F."/>
            <person name="Darby A.C."/>
            <person name="Hall N."/>
        </authorList>
    </citation>
    <scope>NUCLEOTIDE SEQUENCE [LARGE SCALE GENOMIC DNA]</scope>
    <source>
        <strain evidence="5">ATCC 19567 / DSM 133 / F</strain>
    </source>
</reference>
<reference evidence="3" key="1">
    <citation type="journal article" date="2015" name="Genome Announc.">
        <title>Complete Genome Sequence of the Bacteriochlorophyll b-Producing Photosynthetic Bacterium Blastochloris viridis.</title>
        <authorList>
            <person name="Tsukatani Y."/>
            <person name="Hirose Y."/>
            <person name="Harada J."/>
            <person name="Misawa N."/>
            <person name="Mori K."/>
            <person name="Inoue K."/>
            <person name="Tamiaki H."/>
        </authorList>
    </citation>
    <scope>NUCLEOTIDE SEQUENCE [LARGE SCALE GENOMIC DNA]</scope>
    <source>
        <strain evidence="3">DSM 133</strain>
    </source>
</reference>
<gene>
    <name evidence="3" type="ORF">BV133_1595</name>
    <name evidence="4" type="ORF">BVIRIDIS_25210</name>
</gene>
<proteinExistence type="predicted"/>
<evidence type="ECO:0000313" key="5">
    <source>
        <dbReference type="Proteomes" id="UP000065734"/>
    </source>
</evidence>
<evidence type="ECO:0000256" key="2">
    <source>
        <dbReference type="SAM" id="SignalP"/>
    </source>
</evidence>
<dbReference type="AlphaFoldDB" id="A0A0H5BPF3"/>
<keyword evidence="5" id="KW-1185">Reference proteome</keyword>
<accession>A0A0H5BPF3</accession>
<dbReference type="EMBL" id="AP014854">
    <property type="protein sequence ID" value="BAR99188.1"/>
    <property type="molecule type" value="Genomic_DNA"/>
</dbReference>